<protein>
    <submittedName>
        <fullName evidence="1">Uncharacterized protein</fullName>
    </submittedName>
</protein>
<dbReference type="AlphaFoldDB" id="A0A5N7DMB4"/>
<sequence length="127" mass="14456">MDRHCYHYCADDTLGSFRNHTITNGLAPLVWTRCPIVGSCRASASENSHCLKTHLKWSIISHIAGRKNEMTEKNEEKIYQSIGYPLRETNQRPPLFAPLPSGEDHAPRKFVTSGSPICFALWLLRFL</sequence>
<dbReference type="Proteomes" id="UP000325579">
    <property type="component" value="Unassembled WGS sequence"/>
</dbReference>
<gene>
    <name evidence="1" type="ORF">BDV37DRAFT_51498</name>
</gene>
<name>A0A5N7DMB4_9EURO</name>
<dbReference type="EMBL" id="ML736752">
    <property type="protein sequence ID" value="KAE8406618.1"/>
    <property type="molecule type" value="Genomic_DNA"/>
</dbReference>
<evidence type="ECO:0000313" key="2">
    <source>
        <dbReference type="Proteomes" id="UP000325579"/>
    </source>
</evidence>
<reference evidence="1 2" key="1">
    <citation type="submission" date="2019-04" db="EMBL/GenBank/DDBJ databases">
        <authorList>
            <consortium name="DOE Joint Genome Institute"/>
            <person name="Mondo S."/>
            <person name="Kjaerbolling I."/>
            <person name="Vesth T."/>
            <person name="Frisvad J.C."/>
            <person name="Nybo J.L."/>
            <person name="Theobald S."/>
            <person name="Kildgaard S."/>
            <person name="Isbrandt T."/>
            <person name="Kuo A."/>
            <person name="Sato A."/>
            <person name="Lyhne E.K."/>
            <person name="Kogle M.E."/>
            <person name="Wiebenga A."/>
            <person name="Kun R.S."/>
            <person name="Lubbers R.J."/>
            <person name="Makela M.R."/>
            <person name="Barry K."/>
            <person name="Chovatia M."/>
            <person name="Clum A."/>
            <person name="Daum C."/>
            <person name="Haridas S."/>
            <person name="He G."/>
            <person name="LaButti K."/>
            <person name="Lipzen A."/>
            <person name="Riley R."/>
            <person name="Salamov A."/>
            <person name="Simmons B.A."/>
            <person name="Magnuson J.K."/>
            <person name="Henrissat B."/>
            <person name="Mortensen U.H."/>
            <person name="Larsen T.O."/>
            <person name="Devries R.P."/>
            <person name="Grigoriev I.V."/>
            <person name="Machida M."/>
            <person name="Baker S.E."/>
            <person name="Andersen M.R."/>
            <person name="Cantor M.N."/>
            <person name="Hua S.X."/>
        </authorList>
    </citation>
    <scope>NUCLEOTIDE SEQUENCE [LARGE SCALE GENOMIC DNA]</scope>
    <source>
        <strain evidence="1 2">CBS 119388</strain>
    </source>
</reference>
<keyword evidence="2" id="KW-1185">Reference proteome</keyword>
<evidence type="ECO:0000313" key="1">
    <source>
        <dbReference type="EMBL" id="KAE8406618.1"/>
    </source>
</evidence>
<dbReference type="GeneID" id="43675496"/>
<dbReference type="RefSeq" id="XP_031943937.1">
    <property type="nucleotide sequence ID" value="XM_032090805.1"/>
</dbReference>
<proteinExistence type="predicted"/>
<organism evidence="1 2">
    <name type="scientific">Aspergillus pseudonomiae</name>
    <dbReference type="NCBI Taxonomy" id="1506151"/>
    <lineage>
        <taxon>Eukaryota</taxon>
        <taxon>Fungi</taxon>
        <taxon>Dikarya</taxon>
        <taxon>Ascomycota</taxon>
        <taxon>Pezizomycotina</taxon>
        <taxon>Eurotiomycetes</taxon>
        <taxon>Eurotiomycetidae</taxon>
        <taxon>Eurotiales</taxon>
        <taxon>Aspergillaceae</taxon>
        <taxon>Aspergillus</taxon>
        <taxon>Aspergillus subgen. Circumdati</taxon>
    </lineage>
</organism>
<accession>A0A5N7DMB4</accession>